<proteinExistence type="predicted"/>
<feature type="chain" id="PRO_5018024582" description="Carboxylesterase type B domain-containing protein" evidence="1">
    <location>
        <begin position="18"/>
        <end position="136"/>
    </location>
</feature>
<evidence type="ECO:0000313" key="4">
    <source>
        <dbReference type="Proteomes" id="UP000271889"/>
    </source>
</evidence>
<feature type="domain" description="Carboxylesterase type B" evidence="2">
    <location>
        <begin position="19"/>
        <end position="100"/>
    </location>
</feature>
<dbReference type="Proteomes" id="UP000271889">
    <property type="component" value="Unassembled WGS sequence"/>
</dbReference>
<evidence type="ECO:0000259" key="2">
    <source>
        <dbReference type="Pfam" id="PF00135"/>
    </source>
</evidence>
<name>A0A3P6SSB0_CYLGO</name>
<dbReference type="InterPro" id="IPR002018">
    <property type="entry name" value="CarbesteraseB"/>
</dbReference>
<reference evidence="3 4" key="1">
    <citation type="submission" date="2018-11" db="EMBL/GenBank/DDBJ databases">
        <authorList>
            <consortium name="Pathogen Informatics"/>
        </authorList>
    </citation>
    <scope>NUCLEOTIDE SEQUENCE [LARGE SCALE GENOMIC DNA]</scope>
</reference>
<keyword evidence="4" id="KW-1185">Reference proteome</keyword>
<dbReference type="Pfam" id="PF00135">
    <property type="entry name" value="COesterase"/>
    <property type="match status" value="1"/>
</dbReference>
<evidence type="ECO:0000313" key="3">
    <source>
        <dbReference type="EMBL" id="VDK57934.1"/>
    </source>
</evidence>
<dbReference type="InterPro" id="IPR029058">
    <property type="entry name" value="AB_hydrolase_fold"/>
</dbReference>
<dbReference type="Gene3D" id="3.40.50.1820">
    <property type="entry name" value="alpha/beta hydrolase"/>
    <property type="match status" value="1"/>
</dbReference>
<evidence type="ECO:0000256" key="1">
    <source>
        <dbReference type="SAM" id="SignalP"/>
    </source>
</evidence>
<dbReference type="OrthoDB" id="5856135at2759"/>
<dbReference type="AlphaFoldDB" id="A0A3P6SSB0"/>
<organism evidence="3 4">
    <name type="scientific">Cylicostephanus goldi</name>
    <name type="common">Nematode worm</name>
    <dbReference type="NCBI Taxonomy" id="71465"/>
    <lineage>
        <taxon>Eukaryota</taxon>
        <taxon>Metazoa</taxon>
        <taxon>Ecdysozoa</taxon>
        <taxon>Nematoda</taxon>
        <taxon>Chromadorea</taxon>
        <taxon>Rhabditida</taxon>
        <taxon>Rhabditina</taxon>
        <taxon>Rhabditomorpha</taxon>
        <taxon>Strongyloidea</taxon>
        <taxon>Strongylidae</taxon>
        <taxon>Cylicostephanus</taxon>
    </lineage>
</organism>
<dbReference type="SUPFAM" id="SSF53474">
    <property type="entry name" value="alpha/beta-Hydrolases"/>
    <property type="match status" value="1"/>
</dbReference>
<dbReference type="EMBL" id="UYRV01011141">
    <property type="protein sequence ID" value="VDK57934.1"/>
    <property type="molecule type" value="Genomic_DNA"/>
</dbReference>
<feature type="signal peptide" evidence="1">
    <location>
        <begin position="1"/>
        <end position="17"/>
    </location>
</feature>
<protein>
    <recommendedName>
        <fullName evidence="2">Carboxylesterase type B domain-containing protein</fullName>
    </recommendedName>
</protein>
<gene>
    <name evidence="3" type="ORF">CGOC_LOCUS4157</name>
</gene>
<accession>A0A3P6SSB0</accession>
<keyword evidence="1" id="KW-0732">Signal</keyword>
<sequence length="136" mass="15229">MLIPLFLLLRCSMVLYALEGKDLSTDVIGYLGIPYVKAPIKDRRFRESEIASFDETGTYTEWPKGCPGYLDENGNEDCLYLSLLVHKKKNSEKRNTLLIFTNEELGEKKLTGLVSSSLNIGVASIRSGLLGFLLYS</sequence>